<feature type="compositionally biased region" description="Gly residues" evidence="3">
    <location>
        <begin position="237"/>
        <end position="246"/>
    </location>
</feature>
<evidence type="ECO:0000256" key="1">
    <source>
        <dbReference type="ARBA" id="ARBA00004196"/>
    </source>
</evidence>
<dbReference type="OrthoDB" id="3286702at2"/>
<evidence type="ECO:0000259" key="5">
    <source>
        <dbReference type="Pfam" id="PF25917"/>
    </source>
</evidence>
<organism evidence="6 7">
    <name type="scientific">Micromonospora pisi</name>
    <dbReference type="NCBI Taxonomy" id="589240"/>
    <lineage>
        <taxon>Bacteria</taxon>
        <taxon>Bacillati</taxon>
        <taxon>Actinomycetota</taxon>
        <taxon>Actinomycetes</taxon>
        <taxon>Micromonosporales</taxon>
        <taxon>Micromonosporaceae</taxon>
        <taxon>Micromonospora</taxon>
    </lineage>
</organism>
<evidence type="ECO:0000256" key="2">
    <source>
        <dbReference type="ARBA" id="ARBA00023054"/>
    </source>
</evidence>
<dbReference type="Gene3D" id="2.40.30.170">
    <property type="match status" value="1"/>
</dbReference>
<feature type="transmembrane region" description="Helical" evidence="4">
    <location>
        <begin position="14"/>
        <end position="36"/>
    </location>
</feature>
<protein>
    <submittedName>
        <fullName evidence="6">HlyD family secretion protein</fullName>
    </submittedName>
</protein>
<feature type="compositionally biased region" description="Low complexity" evidence="3">
    <location>
        <begin position="124"/>
        <end position="142"/>
    </location>
</feature>
<dbReference type="InterPro" id="IPR050465">
    <property type="entry name" value="UPF0194_transport"/>
</dbReference>
<gene>
    <name evidence="6" type="ORF">BDK92_1983</name>
</gene>
<accession>A0A495JG09</accession>
<dbReference type="SUPFAM" id="SSF111369">
    <property type="entry name" value="HlyD-like secretion proteins"/>
    <property type="match status" value="1"/>
</dbReference>
<evidence type="ECO:0000256" key="3">
    <source>
        <dbReference type="SAM" id="MobiDB-lite"/>
    </source>
</evidence>
<dbReference type="RefSeq" id="WP_121156427.1">
    <property type="nucleotide sequence ID" value="NZ_RBKT01000001.1"/>
</dbReference>
<keyword evidence="7" id="KW-1185">Reference proteome</keyword>
<feature type="compositionally biased region" description="Gly residues" evidence="3">
    <location>
        <begin position="143"/>
        <end position="180"/>
    </location>
</feature>
<evidence type="ECO:0000313" key="6">
    <source>
        <dbReference type="EMBL" id="RKR87691.1"/>
    </source>
</evidence>
<dbReference type="Proteomes" id="UP000277671">
    <property type="component" value="Unassembled WGS sequence"/>
</dbReference>
<dbReference type="Pfam" id="PF25917">
    <property type="entry name" value="BSH_RND"/>
    <property type="match status" value="1"/>
</dbReference>
<feature type="compositionally biased region" description="Low complexity" evidence="3">
    <location>
        <begin position="203"/>
        <end position="221"/>
    </location>
</feature>
<dbReference type="EMBL" id="RBKT01000001">
    <property type="protein sequence ID" value="RKR87691.1"/>
    <property type="molecule type" value="Genomic_DNA"/>
</dbReference>
<keyword evidence="2" id="KW-0175">Coiled coil</keyword>
<name>A0A495JG09_9ACTN</name>
<sequence>MGIGLGASGRGRRVWWLSGGVAVVLVLSGSVAAYALTGDDAESSRPAATARVDRGDVTLAIATIGNLQPAQTRTLGFAGRGTVTEVKVRAGDQVTAGALLARLDPADAQQRVDSARDALTEARSALDAAQQLQSAAPADDCTPGGGTRTGGTVGGSGGGTGTGGTGVAGGSGAPTPGGSGTPRPSVPAGTPRESGTPTPPAPSTSAGQSRPPSPGSSAAPTGAGGPGQSAGTDRNCPGGGGSGPAGGPDPVLRAQQQVTSTELNLANAEDVLAGATITAPIAGRILSVAGGVGSAVNSGGTFITLGDVGGMEVAASFPEADVGRLAVGLPATVTLANRPGEQLPAKVTQVDPVGTADGPLVRYGALLSFNQVPADALVGQTANVRVTVESVTGVLRAPATAVHLDAAPPAPADGTTGPSSGKVLLRTPAGGTEPRQVTIGVRGDQYLEITAGLAESDEIVLNW</sequence>
<dbReference type="Gene3D" id="2.40.50.100">
    <property type="match status" value="1"/>
</dbReference>
<evidence type="ECO:0000256" key="4">
    <source>
        <dbReference type="SAM" id="Phobius"/>
    </source>
</evidence>
<comment type="subcellular location">
    <subcellularLocation>
        <location evidence="1">Cell envelope</location>
    </subcellularLocation>
</comment>
<evidence type="ECO:0000313" key="7">
    <source>
        <dbReference type="Proteomes" id="UP000277671"/>
    </source>
</evidence>
<keyword evidence="4" id="KW-0812">Transmembrane</keyword>
<keyword evidence="4" id="KW-1133">Transmembrane helix</keyword>
<feature type="domain" description="Multidrug resistance protein MdtA-like barrel-sandwich hybrid" evidence="5">
    <location>
        <begin position="81"/>
        <end position="301"/>
    </location>
</feature>
<keyword evidence="4" id="KW-0472">Membrane</keyword>
<comment type="caution">
    <text evidence="6">The sequence shown here is derived from an EMBL/GenBank/DDBJ whole genome shotgun (WGS) entry which is preliminary data.</text>
</comment>
<feature type="region of interest" description="Disordered" evidence="3">
    <location>
        <begin position="124"/>
        <end position="252"/>
    </location>
</feature>
<proteinExistence type="predicted"/>
<dbReference type="PANTHER" id="PTHR32347">
    <property type="entry name" value="EFFLUX SYSTEM COMPONENT YKNX-RELATED"/>
    <property type="match status" value="1"/>
</dbReference>
<dbReference type="GO" id="GO:0030313">
    <property type="term" value="C:cell envelope"/>
    <property type="evidence" value="ECO:0007669"/>
    <property type="project" value="UniProtKB-SubCell"/>
</dbReference>
<dbReference type="PANTHER" id="PTHR32347:SF23">
    <property type="entry name" value="BLL5650 PROTEIN"/>
    <property type="match status" value="1"/>
</dbReference>
<reference evidence="6 7" key="1">
    <citation type="submission" date="2018-10" db="EMBL/GenBank/DDBJ databases">
        <title>Sequencing the genomes of 1000 actinobacteria strains.</title>
        <authorList>
            <person name="Klenk H.-P."/>
        </authorList>
    </citation>
    <scope>NUCLEOTIDE SEQUENCE [LARGE SCALE GENOMIC DNA]</scope>
    <source>
        <strain evidence="6 7">DSM 45175</strain>
    </source>
</reference>
<dbReference type="InterPro" id="IPR058625">
    <property type="entry name" value="MdtA-like_BSH"/>
</dbReference>
<dbReference type="AlphaFoldDB" id="A0A495JG09"/>